<feature type="transmembrane region" description="Helical" evidence="8">
    <location>
        <begin position="349"/>
        <end position="374"/>
    </location>
</feature>
<keyword evidence="10" id="KW-1185">Reference proteome</keyword>
<comment type="similarity">
    <text evidence="2">Belongs to the BCCT transporter (TC 2.A.15) family.</text>
</comment>
<organism evidence="9 10">
    <name type="scientific">Oceanisphaera sediminis</name>
    <dbReference type="NCBI Taxonomy" id="981381"/>
    <lineage>
        <taxon>Bacteria</taxon>
        <taxon>Pseudomonadati</taxon>
        <taxon>Pseudomonadota</taxon>
        <taxon>Gammaproteobacteria</taxon>
        <taxon>Aeromonadales</taxon>
        <taxon>Aeromonadaceae</taxon>
        <taxon>Oceanisphaera</taxon>
    </lineage>
</organism>
<accession>A0ABP7DJJ8</accession>
<feature type="transmembrane region" description="Helical" evidence="8">
    <location>
        <begin position="94"/>
        <end position="113"/>
    </location>
</feature>
<dbReference type="Proteomes" id="UP001501479">
    <property type="component" value="Unassembled WGS sequence"/>
</dbReference>
<evidence type="ECO:0000313" key="9">
    <source>
        <dbReference type="EMBL" id="GAA3705308.1"/>
    </source>
</evidence>
<keyword evidence="7 8" id="KW-0472">Membrane</keyword>
<feature type="transmembrane region" description="Helical" evidence="8">
    <location>
        <begin position="147"/>
        <end position="165"/>
    </location>
</feature>
<evidence type="ECO:0000256" key="8">
    <source>
        <dbReference type="SAM" id="Phobius"/>
    </source>
</evidence>
<proteinExistence type="inferred from homology"/>
<comment type="caution">
    <text evidence="9">The sequence shown here is derived from an EMBL/GenBank/DDBJ whole genome shotgun (WGS) entry which is preliminary data.</text>
</comment>
<dbReference type="PANTHER" id="PTHR30047:SF7">
    <property type="entry name" value="HIGH-AFFINITY CHOLINE TRANSPORT PROTEIN"/>
    <property type="match status" value="1"/>
</dbReference>
<feature type="transmembrane region" description="Helical" evidence="8">
    <location>
        <begin position="319"/>
        <end position="337"/>
    </location>
</feature>
<keyword evidence="5 8" id="KW-0812">Transmembrane</keyword>
<feature type="transmembrane region" description="Helical" evidence="8">
    <location>
        <begin position="423"/>
        <end position="452"/>
    </location>
</feature>
<feature type="transmembrane region" description="Helical" evidence="8">
    <location>
        <begin position="12"/>
        <end position="34"/>
    </location>
</feature>
<evidence type="ECO:0000256" key="2">
    <source>
        <dbReference type="ARBA" id="ARBA00005658"/>
    </source>
</evidence>
<name>A0ABP7DJJ8_9GAMM</name>
<gene>
    <name evidence="9" type="ORF">GCM10022421_10310</name>
</gene>
<dbReference type="EMBL" id="BAABDS010000012">
    <property type="protein sequence ID" value="GAA3705308.1"/>
    <property type="molecule type" value="Genomic_DNA"/>
</dbReference>
<feature type="transmembrane region" description="Helical" evidence="8">
    <location>
        <begin position="233"/>
        <end position="252"/>
    </location>
</feature>
<protein>
    <submittedName>
        <fullName evidence="9">BCCT family transporter</fullName>
    </submittedName>
</protein>
<keyword evidence="6 8" id="KW-1133">Transmembrane helix</keyword>
<evidence type="ECO:0000256" key="4">
    <source>
        <dbReference type="ARBA" id="ARBA00022475"/>
    </source>
</evidence>
<evidence type="ECO:0000313" key="10">
    <source>
        <dbReference type="Proteomes" id="UP001501479"/>
    </source>
</evidence>
<comment type="subcellular location">
    <subcellularLocation>
        <location evidence="1">Cell membrane</location>
        <topology evidence="1">Multi-pass membrane protein</topology>
    </subcellularLocation>
</comment>
<evidence type="ECO:0000256" key="1">
    <source>
        <dbReference type="ARBA" id="ARBA00004651"/>
    </source>
</evidence>
<reference evidence="10" key="1">
    <citation type="journal article" date="2019" name="Int. J. Syst. Evol. Microbiol.">
        <title>The Global Catalogue of Microorganisms (GCM) 10K type strain sequencing project: providing services to taxonomists for standard genome sequencing and annotation.</title>
        <authorList>
            <consortium name="The Broad Institute Genomics Platform"/>
            <consortium name="The Broad Institute Genome Sequencing Center for Infectious Disease"/>
            <person name="Wu L."/>
            <person name="Ma J."/>
        </authorList>
    </citation>
    <scope>NUCLEOTIDE SEQUENCE [LARGE SCALE GENOMIC DNA]</scope>
    <source>
        <strain evidence="10">JCM 17329</strain>
    </source>
</reference>
<feature type="transmembrane region" description="Helical" evidence="8">
    <location>
        <begin position="54"/>
        <end position="73"/>
    </location>
</feature>
<evidence type="ECO:0000256" key="6">
    <source>
        <dbReference type="ARBA" id="ARBA00022989"/>
    </source>
</evidence>
<feature type="transmembrane region" description="Helical" evidence="8">
    <location>
        <begin position="464"/>
        <end position="483"/>
    </location>
</feature>
<feature type="transmembrane region" description="Helical" evidence="8">
    <location>
        <begin position="489"/>
        <end position="509"/>
    </location>
</feature>
<evidence type="ECO:0000256" key="7">
    <source>
        <dbReference type="ARBA" id="ARBA00023136"/>
    </source>
</evidence>
<dbReference type="PANTHER" id="PTHR30047">
    <property type="entry name" value="HIGH-AFFINITY CHOLINE TRANSPORT PROTEIN-RELATED"/>
    <property type="match status" value="1"/>
</dbReference>
<dbReference type="InterPro" id="IPR000060">
    <property type="entry name" value="BCCT_transptr"/>
</dbReference>
<keyword evidence="3" id="KW-0813">Transport</keyword>
<feature type="transmembrane region" description="Helical" evidence="8">
    <location>
        <begin position="264"/>
        <end position="284"/>
    </location>
</feature>
<feature type="transmembrane region" description="Helical" evidence="8">
    <location>
        <begin position="185"/>
        <end position="213"/>
    </location>
</feature>
<dbReference type="RefSeq" id="WP_344963065.1">
    <property type="nucleotide sequence ID" value="NZ_BAABDS010000012.1"/>
</dbReference>
<evidence type="ECO:0000256" key="5">
    <source>
        <dbReference type="ARBA" id="ARBA00022692"/>
    </source>
</evidence>
<keyword evidence="4" id="KW-1003">Cell membrane</keyword>
<evidence type="ECO:0000256" key="3">
    <source>
        <dbReference type="ARBA" id="ARBA00022448"/>
    </source>
</evidence>
<dbReference type="NCBIfam" id="TIGR00842">
    <property type="entry name" value="bcct"/>
    <property type="match status" value="1"/>
</dbReference>
<sequence>MLGKDGLLKGMSPAATISSMIIVTLFVMGGAFFPEAAATLFDGISGALLTHFKWYYIAILSLMLVFCVVLAFSRFGSLRLGADDSRPEYSLGTWFAMLFSAGMGTGLVFWAIAEPIYHFQSNPFITEGMTPEAAEVAMRLTFFHWGLHPWAIYVVVGLSLAYFSYRKGLPLTIRSALYPLIGQRIYGWMGHTVDTLAVFGTIFGVATSLGFGVSQINTGLNHLFGMEIGTSSQLILIAVISLIATVSVLSGLGRGVKWLSVINMWLSAVILLFLLCYGPTRYLLLSYVQGLGDYLTHVVGLSTWTDATKDSQWQSWWTVFYWAWWMSWSPFVGMFIARISKGRTVREFICGVMLVPTLLGLLWLTLFGGTALYLELNHTVTNAAGEAVAAVGQAGIVTAVADDVTSSLYATLELLDGGTMGTLASVLATLLVALYFITSADSGTLVVTTILSLGNEHPPRGQRVLWGVAVAAVAAILMLAGGLKAVQTAAIIAAFPFSFVILVMMWGLYRGLHEEVPVTQPVTVDTPVTIEVPVKVPPAS</sequence>
<dbReference type="Pfam" id="PF02028">
    <property type="entry name" value="BCCT"/>
    <property type="match status" value="1"/>
</dbReference>